<proteinExistence type="predicted"/>
<dbReference type="AlphaFoldDB" id="F8PD17"/>
<accession>F8PD17</accession>
<dbReference type="HOGENOM" id="CLU_2813990_0_0_1"/>
<dbReference type="Proteomes" id="UP000008064">
    <property type="component" value="Unassembled WGS sequence"/>
</dbReference>
<reference evidence="1" key="1">
    <citation type="submission" date="2011-04" db="EMBL/GenBank/DDBJ databases">
        <title>Evolution of plant cell wall degrading machinery underlies the functional diversity of forest fungi.</title>
        <authorList>
            <consortium name="US DOE Joint Genome Institute (JGI-PGF)"/>
            <person name="Eastwood D.C."/>
            <person name="Floudas D."/>
            <person name="Binder M."/>
            <person name="Majcherczyk A."/>
            <person name="Schneider P."/>
            <person name="Aerts A."/>
            <person name="Asiegbu F.O."/>
            <person name="Baker S.E."/>
            <person name="Barry K."/>
            <person name="Bendiksby M."/>
            <person name="Blumentritt M."/>
            <person name="Coutinho P.M."/>
            <person name="Cullen D."/>
            <person name="Cullen D."/>
            <person name="Gathman A."/>
            <person name="Goodell B."/>
            <person name="Henrissat B."/>
            <person name="Ihrmark K."/>
            <person name="Kauserud H."/>
            <person name="Kohler A."/>
            <person name="LaButti K."/>
            <person name="Lapidus A."/>
            <person name="Lavin J.L."/>
            <person name="Lee Y.-H."/>
            <person name="Lindquist E."/>
            <person name="Lilly W."/>
            <person name="Lucas S."/>
            <person name="Morin E."/>
            <person name="Murat C."/>
            <person name="Oguiza J.A."/>
            <person name="Park J."/>
            <person name="Pisabarro A.G."/>
            <person name="Riley R."/>
            <person name="Rosling A."/>
            <person name="Salamov A."/>
            <person name="Schmidt O."/>
            <person name="Schmutz J."/>
            <person name="Skrede I."/>
            <person name="Stenlid J."/>
            <person name="Wiebenga A."/>
            <person name="Xie X."/>
            <person name="Kues U."/>
            <person name="Hibbett D.S."/>
            <person name="Hoffmeister D."/>
            <person name="Hogberg N."/>
            <person name="Martin F."/>
            <person name="Grigoriev I.V."/>
            <person name="Watkinson S.C."/>
        </authorList>
    </citation>
    <scope>NUCLEOTIDE SEQUENCE</scope>
    <source>
        <strain evidence="1">S7.9</strain>
    </source>
</reference>
<evidence type="ECO:0000313" key="1">
    <source>
        <dbReference type="EMBL" id="EGO19116.1"/>
    </source>
</evidence>
<dbReference type="RefSeq" id="XP_007324340.1">
    <property type="nucleotide sequence ID" value="XM_007324278.1"/>
</dbReference>
<name>F8PD17_SERL9</name>
<dbReference type="EMBL" id="GL945445">
    <property type="protein sequence ID" value="EGO19116.1"/>
    <property type="molecule type" value="Genomic_DNA"/>
</dbReference>
<sequence>MKGEKEGERCVVGRYKSSAYSPAKTYFRKIADGWLTKQPRIPFATTRPSSHIELTIANDEHDSSTDI</sequence>
<dbReference type="KEGG" id="sla:SERLADRAFT_480355"/>
<gene>
    <name evidence="1" type="ORF">SERLADRAFT_480355</name>
</gene>
<protein>
    <submittedName>
        <fullName evidence="1">Uncharacterized protein</fullName>
    </submittedName>
</protein>
<dbReference type="GeneID" id="18821511"/>
<organism>
    <name type="scientific">Serpula lacrymans var. lacrymans (strain S7.9)</name>
    <name type="common">Dry rot fungus</name>
    <dbReference type="NCBI Taxonomy" id="578457"/>
    <lineage>
        <taxon>Eukaryota</taxon>
        <taxon>Fungi</taxon>
        <taxon>Dikarya</taxon>
        <taxon>Basidiomycota</taxon>
        <taxon>Agaricomycotina</taxon>
        <taxon>Agaricomycetes</taxon>
        <taxon>Agaricomycetidae</taxon>
        <taxon>Boletales</taxon>
        <taxon>Coniophorineae</taxon>
        <taxon>Serpulaceae</taxon>
        <taxon>Serpula</taxon>
    </lineage>
</organism>